<dbReference type="Proteomes" id="UP000242770">
    <property type="component" value="Unassembled WGS sequence"/>
</dbReference>
<accession>A0A0F7RZI1</accession>
<dbReference type="EMBL" id="CCFA01002969">
    <property type="protein sequence ID" value="CDS00758.1"/>
    <property type="molecule type" value="Genomic_DNA"/>
</dbReference>
<evidence type="ECO:0000313" key="1">
    <source>
        <dbReference type="EMBL" id="CDS00758.1"/>
    </source>
</evidence>
<protein>
    <submittedName>
        <fullName evidence="1">Uncharacterized protein</fullName>
    </submittedName>
</protein>
<reference evidence="2" key="1">
    <citation type="submission" date="2014-06" db="EMBL/GenBank/DDBJ databases">
        <authorList>
            <person name="Berkman P.J."/>
        </authorList>
    </citation>
    <scope>NUCLEOTIDE SEQUENCE [LARGE SCALE GENOMIC DNA]</scope>
</reference>
<sequence>MAIGELPNSLGFPHVQSHATIMRHKNPWDFSSSSGPSANYMSVLFERDNRIEAKRGLGATPSSIHLLLTVYLVQPRSQFRHGDLDEIHAIISGAGGL</sequence>
<gene>
    <name evidence="1" type="primary">SSCI50220.1</name>
</gene>
<dbReference type="AlphaFoldDB" id="A0A0F7RZI1"/>
<name>A0A0F7RZI1_9BASI</name>
<keyword evidence="2" id="KW-1185">Reference proteome</keyword>
<proteinExistence type="predicted"/>
<evidence type="ECO:0000313" key="2">
    <source>
        <dbReference type="Proteomes" id="UP000242770"/>
    </source>
</evidence>
<organism evidence="1 2">
    <name type="scientific">Sporisorium scitamineum</name>
    <dbReference type="NCBI Taxonomy" id="49012"/>
    <lineage>
        <taxon>Eukaryota</taxon>
        <taxon>Fungi</taxon>
        <taxon>Dikarya</taxon>
        <taxon>Basidiomycota</taxon>
        <taxon>Ustilaginomycotina</taxon>
        <taxon>Ustilaginomycetes</taxon>
        <taxon>Ustilaginales</taxon>
        <taxon>Ustilaginaceae</taxon>
        <taxon>Sporisorium</taxon>
    </lineage>
</organism>